<feature type="chain" id="PRO_5047036522" evidence="1">
    <location>
        <begin position="24"/>
        <end position="278"/>
    </location>
</feature>
<sequence>MRKGLPIFILTASLFCLSSYGQALQPLDVAKAIFDPHVSPDFAGKHATGDYSGRPNGQDFSPETKLSFLPIYQSKEKAVVAMTIADNKGKATDKYLFFTNDSAQWKMYAIATPTLARLHEHRKNEMEAITATELDSLLAIYKQQEYAPFKSKEEFSFILNSLRLKLSPDDSLVAHFYKHEATFKQLLKEVNKTSKSPETETPTLVNTRTPAYSPLLISNVTTGGFLPAKCIDFHIMNDQVGYLYAPHKKYLPDLNPDKVMMLRPLGGGWYLYKVAIYL</sequence>
<evidence type="ECO:0000313" key="3">
    <source>
        <dbReference type="Proteomes" id="UP000830198"/>
    </source>
</evidence>
<dbReference type="EMBL" id="CP095855">
    <property type="protein sequence ID" value="UPK69783.1"/>
    <property type="molecule type" value="Genomic_DNA"/>
</dbReference>
<evidence type="ECO:0000256" key="1">
    <source>
        <dbReference type="SAM" id="SignalP"/>
    </source>
</evidence>
<proteinExistence type="predicted"/>
<dbReference type="RefSeq" id="WP_247812050.1">
    <property type="nucleotide sequence ID" value="NZ_CP095855.1"/>
</dbReference>
<keyword evidence="1" id="KW-0732">Signal</keyword>
<reference evidence="2 3" key="1">
    <citation type="submission" date="2022-04" db="EMBL/GenBank/DDBJ databases">
        <title>The arsenic-methylating capacity of Chitinophaga filiformis YT5 during chitin decomposition.</title>
        <authorList>
            <person name="Chen G."/>
            <person name="Liang Y."/>
        </authorList>
    </citation>
    <scope>NUCLEOTIDE SEQUENCE [LARGE SCALE GENOMIC DNA]</scope>
    <source>
        <strain evidence="2 3">YT5</strain>
    </source>
</reference>
<organism evidence="2 3">
    <name type="scientific">Chitinophaga filiformis</name>
    <name type="common">Myxococcus filiformis</name>
    <name type="synonym">Flexibacter filiformis</name>
    <dbReference type="NCBI Taxonomy" id="104663"/>
    <lineage>
        <taxon>Bacteria</taxon>
        <taxon>Pseudomonadati</taxon>
        <taxon>Bacteroidota</taxon>
        <taxon>Chitinophagia</taxon>
        <taxon>Chitinophagales</taxon>
        <taxon>Chitinophagaceae</taxon>
        <taxon>Chitinophaga</taxon>
    </lineage>
</organism>
<accession>A0ABY4I117</accession>
<gene>
    <name evidence="2" type="ORF">MYF79_00580</name>
</gene>
<evidence type="ECO:0000313" key="2">
    <source>
        <dbReference type="EMBL" id="UPK69783.1"/>
    </source>
</evidence>
<name>A0ABY4I117_CHIFI</name>
<keyword evidence="3" id="KW-1185">Reference proteome</keyword>
<protein>
    <submittedName>
        <fullName evidence="2">Uncharacterized protein</fullName>
    </submittedName>
</protein>
<feature type="signal peptide" evidence="1">
    <location>
        <begin position="1"/>
        <end position="23"/>
    </location>
</feature>
<dbReference type="Proteomes" id="UP000830198">
    <property type="component" value="Chromosome"/>
</dbReference>